<dbReference type="SUPFAM" id="SSF48452">
    <property type="entry name" value="TPR-like"/>
    <property type="match status" value="1"/>
</dbReference>
<dbReference type="PANTHER" id="PTHR44943:SF8">
    <property type="entry name" value="TPR REPEAT-CONTAINING PROTEIN MJ0263"/>
    <property type="match status" value="1"/>
</dbReference>
<evidence type="ECO:0000256" key="2">
    <source>
        <dbReference type="ARBA" id="ARBA00022803"/>
    </source>
</evidence>
<feature type="transmembrane region" description="Helical" evidence="4">
    <location>
        <begin position="6"/>
        <end position="26"/>
    </location>
</feature>
<dbReference type="InterPro" id="IPR011990">
    <property type="entry name" value="TPR-like_helical_dom_sf"/>
</dbReference>
<dbReference type="RefSeq" id="WP_073555045.1">
    <property type="nucleotide sequence ID" value="NZ_MRCA01000002.1"/>
</dbReference>
<name>A0A1U7H2K8_9CYAN</name>
<reference evidence="5 6" key="1">
    <citation type="submission" date="2016-11" db="EMBL/GenBank/DDBJ databases">
        <title>Draft Genome Sequences of Nine Cyanobacterial Strains from Diverse Habitats.</title>
        <authorList>
            <person name="Zhu T."/>
            <person name="Hou S."/>
            <person name="Lu X."/>
            <person name="Hess W.R."/>
        </authorList>
    </citation>
    <scope>NUCLEOTIDE SEQUENCE [LARGE SCALE GENOMIC DNA]</scope>
    <source>
        <strain evidence="5 6">NIES-592</strain>
    </source>
</reference>
<dbReference type="InterPro" id="IPR019734">
    <property type="entry name" value="TPR_rpt"/>
</dbReference>
<evidence type="ECO:0000256" key="4">
    <source>
        <dbReference type="SAM" id="Phobius"/>
    </source>
</evidence>
<dbReference type="EMBL" id="MRCA01000002">
    <property type="protein sequence ID" value="OKH15363.1"/>
    <property type="molecule type" value="Genomic_DNA"/>
</dbReference>
<dbReference type="Pfam" id="PF13432">
    <property type="entry name" value="TPR_16"/>
    <property type="match status" value="1"/>
</dbReference>
<comment type="caution">
    <text evidence="5">The sequence shown here is derived from an EMBL/GenBank/DDBJ whole genome shotgun (WGS) entry which is preliminary data.</text>
</comment>
<dbReference type="AlphaFoldDB" id="A0A1U7H2K8"/>
<protein>
    <submittedName>
        <fullName evidence="5">Uncharacterized protein</fullName>
    </submittedName>
</protein>
<feature type="repeat" description="TPR" evidence="3">
    <location>
        <begin position="66"/>
        <end position="99"/>
    </location>
</feature>
<proteinExistence type="predicted"/>
<evidence type="ECO:0000256" key="3">
    <source>
        <dbReference type="PROSITE-ProRule" id="PRU00339"/>
    </source>
</evidence>
<keyword evidence="4" id="KW-0472">Membrane</keyword>
<sequence length="156" mass="17544">MELSQTSNFIAAFIVLISLSILIYLARRTIITDKYFQTGINLYQQKDFPGAEAAFRQVIAINSTNDVVHLLLGDALIQQGKVDAAIVEFQDVIKRAPKKVDAYLRLAQALMQQQKSQEAVTVLQKAQDLLQKQRRVDQAEKIQQLLQQISSASRDA</sequence>
<evidence type="ECO:0000313" key="6">
    <source>
        <dbReference type="Proteomes" id="UP000186391"/>
    </source>
</evidence>
<dbReference type="InterPro" id="IPR051685">
    <property type="entry name" value="Ycf3/AcsC/BcsC/TPR_MFPF"/>
</dbReference>
<keyword evidence="1" id="KW-0677">Repeat</keyword>
<keyword evidence="4" id="KW-1133">Transmembrane helix</keyword>
<keyword evidence="4" id="KW-0812">Transmembrane</keyword>
<dbReference type="PANTHER" id="PTHR44943">
    <property type="entry name" value="CELLULOSE SYNTHASE OPERON PROTEIN C"/>
    <property type="match status" value="1"/>
</dbReference>
<keyword evidence="2 3" id="KW-0802">TPR repeat</keyword>
<accession>A0A1U7H2K8</accession>
<evidence type="ECO:0000256" key="1">
    <source>
        <dbReference type="ARBA" id="ARBA00022737"/>
    </source>
</evidence>
<gene>
    <name evidence="5" type="ORF">NIES592_04490</name>
</gene>
<dbReference type="SMART" id="SM00028">
    <property type="entry name" value="TPR"/>
    <property type="match status" value="3"/>
</dbReference>
<dbReference type="Gene3D" id="1.25.40.10">
    <property type="entry name" value="Tetratricopeptide repeat domain"/>
    <property type="match status" value="1"/>
</dbReference>
<dbReference type="PROSITE" id="PS50005">
    <property type="entry name" value="TPR"/>
    <property type="match status" value="1"/>
</dbReference>
<organism evidence="5 6">
    <name type="scientific">Fischerella major NIES-592</name>
    <dbReference type="NCBI Taxonomy" id="210994"/>
    <lineage>
        <taxon>Bacteria</taxon>
        <taxon>Bacillati</taxon>
        <taxon>Cyanobacteriota</taxon>
        <taxon>Cyanophyceae</taxon>
        <taxon>Nostocales</taxon>
        <taxon>Hapalosiphonaceae</taxon>
        <taxon>Fischerella</taxon>
    </lineage>
</organism>
<dbReference type="Proteomes" id="UP000186391">
    <property type="component" value="Unassembled WGS sequence"/>
</dbReference>
<evidence type="ECO:0000313" key="5">
    <source>
        <dbReference type="EMBL" id="OKH15363.1"/>
    </source>
</evidence>
<keyword evidence="6" id="KW-1185">Reference proteome</keyword>
<dbReference type="OrthoDB" id="466444at2"/>